<organism evidence="1 2">
    <name type="scientific">Fluviicoccus keumensis</name>
    <dbReference type="NCBI Taxonomy" id="1435465"/>
    <lineage>
        <taxon>Bacteria</taxon>
        <taxon>Pseudomonadati</taxon>
        <taxon>Pseudomonadota</taxon>
        <taxon>Gammaproteobacteria</taxon>
        <taxon>Moraxellales</taxon>
        <taxon>Moraxellaceae</taxon>
        <taxon>Fluviicoccus</taxon>
    </lineage>
</organism>
<dbReference type="OrthoDB" id="4545245at2"/>
<dbReference type="RefSeq" id="WP_130414258.1">
    <property type="nucleotide sequence ID" value="NZ_SHKX01000013.1"/>
</dbReference>
<protein>
    <submittedName>
        <fullName evidence="1">Uncharacterized protein</fullName>
    </submittedName>
</protein>
<sequence>MSVIDTRISLTGLKQRFATATLPTEAQRSGFWKARFIGPLWLRLGGMPSCYLGGLWGWLGKKFLTADSATNVLARGAGTIDALSMQARVQPSLLDGKPVVALTYGASGPVPWRWVTDELRALDERTLLGMTRLDLPLLRRFVFPFLLEREPS</sequence>
<dbReference type="EMBL" id="SHKX01000013">
    <property type="protein sequence ID" value="RZU38579.1"/>
    <property type="molecule type" value="Genomic_DNA"/>
</dbReference>
<keyword evidence="2" id="KW-1185">Reference proteome</keyword>
<name>A0A4Q7YPD1_9GAMM</name>
<evidence type="ECO:0000313" key="2">
    <source>
        <dbReference type="Proteomes" id="UP000292423"/>
    </source>
</evidence>
<reference evidence="1 2" key="1">
    <citation type="submission" date="2019-02" db="EMBL/GenBank/DDBJ databases">
        <title>Genomic Encyclopedia of Type Strains, Phase IV (KMG-IV): sequencing the most valuable type-strain genomes for metagenomic binning, comparative biology and taxonomic classification.</title>
        <authorList>
            <person name="Goeker M."/>
        </authorList>
    </citation>
    <scope>NUCLEOTIDE SEQUENCE [LARGE SCALE GENOMIC DNA]</scope>
    <source>
        <strain evidence="1 2">DSM 105135</strain>
    </source>
</reference>
<comment type="caution">
    <text evidence="1">The sequence shown here is derived from an EMBL/GenBank/DDBJ whole genome shotgun (WGS) entry which is preliminary data.</text>
</comment>
<dbReference type="AlphaFoldDB" id="A0A4Q7YPD1"/>
<gene>
    <name evidence="1" type="ORF">EV700_2514</name>
</gene>
<proteinExistence type="predicted"/>
<dbReference type="Proteomes" id="UP000292423">
    <property type="component" value="Unassembled WGS sequence"/>
</dbReference>
<evidence type="ECO:0000313" key="1">
    <source>
        <dbReference type="EMBL" id="RZU38579.1"/>
    </source>
</evidence>
<accession>A0A4Q7YPD1</accession>